<feature type="transmembrane region" description="Helical" evidence="1">
    <location>
        <begin position="303"/>
        <end position="322"/>
    </location>
</feature>
<gene>
    <name evidence="3" type="ORF">LTR25_008734</name>
</gene>
<dbReference type="Pfam" id="PF26616">
    <property type="entry name" value="CorA-like"/>
    <property type="match status" value="1"/>
</dbReference>
<keyword evidence="1" id="KW-0472">Membrane</keyword>
<keyword evidence="1" id="KW-0812">Transmembrane</keyword>
<dbReference type="EMBL" id="JAXLQG010000018">
    <property type="protein sequence ID" value="KAK5530877.1"/>
    <property type="molecule type" value="Genomic_DNA"/>
</dbReference>
<proteinExistence type="predicted"/>
<organism evidence="3 4">
    <name type="scientific">Vermiconidia calcicola</name>
    <dbReference type="NCBI Taxonomy" id="1690605"/>
    <lineage>
        <taxon>Eukaryota</taxon>
        <taxon>Fungi</taxon>
        <taxon>Dikarya</taxon>
        <taxon>Ascomycota</taxon>
        <taxon>Pezizomycotina</taxon>
        <taxon>Dothideomycetes</taxon>
        <taxon>Dothideomycetidae</taxon>
        <taxon>Mycosphaerellales</taxon>
        <taxon>Extremaceae</taxon>
        <taxon>Vermiconidia</taxon>
    </lineage>
</organism>
<dbReference type="Proteomes" id="UP001345827">
    <property type="component" value="Unassembled WGS sequence"/>
</dbReference>
<dbReference type="AlphaFoldDB" id="A0AAV9PWC2"/>
<keyword evidence="4" id="KW-1185">Reference proteome</keyword>
<keyword evidence="1" id="KW-1133">Transmembrane helix</keyword>
<evidence type="ECO:0000256" key="1">
    <source>
        <dbReference type="SAM" id="Phobius"/>
    </source>
</evidence>
<name>A0AAV9PWC2_9PEZI</name>
<comment type="caution">
    <text evidence="3">The sequence shown here is derived from an EMBL/GenBank/DDBJ whole genome shotgun (WGS) entry which is preliminary data.</text>
</comment>
<feature type="domain" description="CorA-like transporter" evidence="2">
    <location>
        <begin position="3"/>
        <end position="150"/>
    </location>
</feature>
<dbReference type="InterPro" id="IPR058257">
    <property type="entry name" value="CorA-like_dom"/>
</dbReference>
<evidence type="ECO:0000313" key="4">
    <source>
        <dbReference type="Proteomes" id="UP001345827"/>
    </source>
</evidence>
<protein>
    <recommendedName>
        <fullName evidence="2">CorA-like transporter domain-containing protein</fullName>
    </recommendedName>
</protein>
<evidence type="ECO:0000313" key="3">
    <source>
        <dbReference type="EMBL" id="KAK5530877.1"/>
    </source>
</evidence>
<evidence type="ECO:0000259" key="2">
    <source>
        <dbReference type="Pfam" id="PF26616"/>
    </source>
</evidence>
<sequence length="325" mass="36800">MISDRALRRLAHHLYIFPPFLDLLQAFGERTSSDSDSDGGHRSYTRGQAFECSYLNKTAEEHGREDVEDPWSIRQMGVYFQHDTQRDSSTVIVINPLRSFLRRLKAAQNDTGDPPGWREIHRLALSCSTHPWTAYISHLESQMTQLKTRAHLSSVSEKEPTASSPAVRIEFEDTQDVKVLEDKLHKISHILNTNLKICKQVGDLSAHHDLFQHPATVQPMPLGSATLHFVREMEEQLERVLTLKQRTEAVSDLMQKIIAFRALAALKTSSSMSTEIARLAQSDNKMMIDLAIKSRDDARTLKTITILTMVYLPAAFVSAVVADMY</sequence>
<reference evidence="3 4" key="1">
    <citation type="submission" date="2023-06" db="EMBL/GenBank/DDBJ databases">
        <title>Black Yeasts Isolated from many extreme environments.</title>
        <authorList>
            <person name="Coleine C."/>
            <person name="Stajich J.E."/>
            <person name="Selbmann L."/>
        </authorList>
    </citation>
    <scope>NUCLEOTIDE SEQUENCE [LARGE SCALE GENOMIC DNA]</scope>
    <source>
        <strain evidence="3 4">CCFEE 5887</strain>
    </source>
</reference>
<accession>A0AAV9PWC2</accession>